<dbReference type="AlphaFoldDB" id="A0A814ETE4"/>
<evidence type="ECO:0000313" key="1">
    <source>
        <dbReference type="EMBL" id="CAF0973778.1"/>
    </source>
</evidence>
<evidence type="ECO:0000313" key="4">
    <source>
        <dbReference type="Proteomes" id="UP000663870"/>
    </source>
</evidence>
<name>A0A814ETE4_9BILA</name>
<evidence type="ECO:0000313" key="3">
    <source>
        <dbReference type="Proteomes" id="UP000663854"/>
    </source>
</evidence>
<proteinExistence type="predicted"/>
<accession>A0A814ETE4</accession>
<keyword evidence="4" id="KW-1185">Reference proteome</keyword>
<reference evidence="1" key="1">
    <citation type="submission" date="2021-02" db="EMBL/GenBank/DDBJ databases">
        <authorList>
            <person name="Nowell W R."/>
        </authorList>
    </citation>
    <scope>NUCLEOTIDE SEQUENCE</scope>
</reference>
<dbReference type="EMBL" id="CAJNOL010000380">
    <property type="protein sequence ID" value="CAF1038218.1"/>
    <property type="molecule type" value="Genomic_DNA"/>
</dbReference>
<dbReference type="Proteomes" id="UP000663854">
    <property type="component" value="Unassembled WGS sequence"/>
</dbReference>
<protein>
    <submittedName>
        <fullName evidence="1">Uncharacterized protein</fullName>
    </submittedName>
</protein>
<sequence length="168" mass="19472">MISTLDTLMTVRMLLKDDIRSARCQYIVTEAFKSWNSKDCRRRLHEIQVLGDVSDDYQPVKQVRSVAKRRASFIGSQIRCKKSKNLKSKAIKCANGCKTSISGDDPTQKEAIQCCHQDDQFEWIEYDENCSRWLCNGCRIKLKITTDSIWFSSDHIDMHDDDNNDEPN</sequence>
<organism evidence="1 3">
    <name type="scientific">Rotaria sordida</name>
    <dbReference type="NCBI Taxonomy" id="392033"/>
    <lineage>
        <taxon>Eukaryota</taxon>
        <taxon>Metazoa</taxon>
        <taxon>Spiralia</taxon>
        <taxon>Gnathifera</taxon>
        <taxon>Rotifera</taxon>
        <taxon>Eurotatoria</taxon>
        <taxon>Bdelloidea</taxon>
        <taxon>Philodinida</taxon>
        <taxon>Philodinidae</taxon>
        <taxon>Rotaria</taxon>
    </lineage>
</organism>
<evidence type="ECO:0000313" key="2">
    <source>
        <dbReference type="EMBL" id="CAF1038218.1"/>
    </source>
</evidence>
<comment type="caution">
    <text evidence="1">The sequence shown here is derived from an EMBL/GenBank/DDBJ whole genome shotgun (WGS) entry which is preliminary data.</text>
</comment>
<dbReference type="EMBL" id="CAJNOH010000262">
    <property type="protein sequence ID" value="CAF0973778.1"/>
    <property type="molecule type" value="Genomic_DNA"/>
</dbReference>
<gene>
    <name evidence="2" type="ORF">JXQ802_LOCUS16009</name>
    <name evidence="1" type="ORF">PYM288_LOCUS13252</name>
</gene>
<dbReference type="Proteomes" id="UP000663870">
    <property type="component" value="Unassembled WGS sequence"/>
</dbReference>